<dbReference type="RefSeq" id="WP_148530748.1">
    <property type="nucleotide sequence ID" value="NZ_BNER01000008.1"/>
</dbReference>
<evidence type="ECO:0000256" key="1">
    <source>
        <dbReference type="SAM" id="MobiDB-lite"/>
    </source>
</evidence>
<name>A0A024QHC9_9BACI</name>
<accession>A0A024QHC9</accession>
<dbReference type="Proteomes" id="UP000028875">
    <property type="component" value="Unassembled WGS sequence"/>
</dbReference>
<feature type="region of interest" description="Disordered" evidence="1">
    <location>
        <begin position="1"/>
        <end position="31"/>
    </location>
</feature>
<gene>
    <name evidence="2" type="ORF">BN990_04327</name>
</gene>
<dbReference type="AlphaFoldDB" id="A0A024QHC9"/>
<organism evidence="2 3">
    <name type="scientific">Virgibacillus massiliensis</name>
    <dbReference type="NCBI Taxonomy" id="1462526"/>
    <lineage>
        <taxon>Bacteria</taxon>
        <taxon>Bacillati</taxon>
        <taxon>Bacillota</taxon>
        <taxon>Bacilli</taxon>
        <taxon>Bacillales</taxon>
        <taxon>Bacillaceae</taxon>
        <taxon>Virgibacillus</taxon>
    </lineage>
</organism>
<reference evidence="3" key="2">
    <citation type="submission" date="2014-05" db="EMBL/GenBank/DDBJ databases">
        <title>Draft genome sequence of Virgibacillus massiliensis Vm-5.</title>
        <authorList>
            <person name="Khelaifia S."/>
            <person name="Croce O."/>
            <person name="Lagier J.C."/>
            <person name="Raoult D."/>
        </authorList>
    </citation>
    <scope>NUCLEOTIDE SEQUENCE [LARGE SCALE GENOMIC DNA]</scope>
    <source>
        <strain evidence="3">Vm-5</strain>
    </source>
</reference>
<feature type="compositionally biased region" description="Polar residues" evidence="1">
    <location>
        <begin position="10"/>
        <end position="23"/>
    </location>
</feature>
<evidence type="ECO:0000313" key="2">
    <source>
        <dbReference type="EMBL" id="CDQ41948.1"/>
    </source>
</evidence>
<protein>
    <submittedName>
        <fullName evidence="2">Uncharacterized protein</fullName>
    </submittedName>
</protein>
<sequence>MCKKGDKKMSSTTARRFTNPSKSRSAKKVREDLEERKLRAISKSIDISKLKNQEVLPVDKYGNVEISPDHPHYKYWTEDD</sequence>
<proteinExistence type="predicted"/>
<comment type="caution">
    <text evidence="2">The sequence shown here is derived from an EMBL/GenBank/DDBJ whole genome shotgun (WGS) entry which is preliminary data.</text>
</comment>
<reference evidence="2 3" key="1">
    <citation type="submission" date="2014-03" db="EMBL/GenBank/DDBJ databases">
        <authorList>
            <person name="Urmite Genomes U."/>
        </authorList>
    </citation>
    <scope>NUCLEOTIDE SEQUENCE [LARGE SCALE GENOMIC DNA]</scope>
    <source>
        <strain evidence="2 3">Vm-5</strain>
    </source>
</reference>
<dbReference type="STRING" id="1462526.BN990_04327"/>
<dbReference type="EMBL" id="CCDP010000003">
    <property type="protein sequence ID" value="CDQ41948.1"/>
    <property type="molecule type" value="Genomic_DNA"/>
</dbReference>
<keyword evidence="3" id="KW-1185">Reference proteome</keyword>
<evidence type="ECO:0000313" key="3">
    <source>
        <dbReference type="Proteomes" id="UP000028875"/>
    </source>
</evidence>